<evidence type="ECO:0000313" key="2">
    <source>
        <dbReference type="EMBL" id="SVE45174.1"/>
    </source>
</evidence>
<gene>
    <name evidence="2" type="ORF">METZ01_LOCUS498028</name>
</gene>
<evidence type="ECO:0000259" key="1">
    <source>
        <dbReference type="Pfam" id="PF19313"/>
    </source>
</evidence>
<feature type="non-terminal residue" evidence="2">
    <location>
        <position position="1"/>
    </location>
</feature>
<reference evidence="2" key="1">
    <citation type="submission" date="2018-05" db="EMBL/GenBank/DDBJ databases">
        <authorList>
            <person name="Lanie J.A."/>
            <person name="Ng W.-L."/>
            <person name="Kazmierczak K.M."/>
            <person name="Andrzejewski T.M."/>
            <person name="Davidsen T.M."/>
            <person name="Wayne K.J."/>
            <person name="Tettelin H."/>
            <person name="Glass J.I."/>
            <person name="Rusch D."/>
            <person name="Podicherti R."/>
            <person name="Tsui H.-C.T."/>
            <person name="Winkler M.E."/>
        </authorList>
    </citation>
    <scope>NUCLEOTIDE SEQUENCE</scope>
</reference>
<feature type="domain" description="DUF5916" evidence="1">
    <location>
        <begin position="153"/>
        <end position="230"/>
    </location>
</feature>
<sequence length="235" mass="26096">DSSMNNADSIQIVLDTFHDRQNGFVFGTTPAGQEYDGQVINEGGSRSLFGTGGRGGFSRGGGGGFNLNWDSAWQVRTLVSDIGWSAEFAIPFRTLRFPARTQQLWGVNFQRNLPRRNETAYWAALPRQYNLYRVSMAGQLEGLVTPAGNARNLQLTPYVVGAMRKRDGVPSRRTVVTGDMGVDLKYSVTPGLTLDATYNTDFAQVEVDDQQVNLDRFNLFFPEKRAFFLENAGAF</sequence>
<dbReference type="EMBL" id="UINC01218232">
    <property type="protein sequence ID" value="SVE45174.1"/>
    <property type="molecule type" value="Genomic_DNA"/>
</dbReference>
<dbReference type="Gene3D" id="2.60.40.1190">
    <property type="match status" value="1"/>
</dbReference>
<organism evidence="2">
    <name type="scientific">marine metagenome</name>
    <dbReference type="NCBI Taxonomy" id="408172"/>
    <lineage>
        <taxon>unclassified sequences</taxon>
        <taxon>metagenomes</taxon>
        <taxon>ecological metagenomes</taxon>
    </lineage>
</organism>
<dbReference type="SUPFAM" id="SSF49344">
    <property type="entry name" value="CBD9-like"/>
    <property type="match status" value="1"/>
</dbReference>
<proteinExistence type="predicted"/>
<feature type="non-terminal residue" evidence="2">
    <location>
        <position position="235"/>
    </location>
</feature>
<accession>A0A383DLG8</accession>
<dbReference type="Pfam" id="PF19313">
    <property type="entry name" value="DUF5916"/>
    <property type="match status" value="1"/>
</dbReference>
<protein>
    <recommendedName>
        <fullName evidence="1">DUF5916 domain-containing protein</fullName>
    </recommendedName>
</protein>
<name>A0A383DLG8_9ZZZZ</name>
<dbReference type="InterPro" id="IPR045670">
    <property type="entry name" value="DUF5916"/>
</dbReference>
<dbReference type="AlphaFoldDB" id="A0A383DLG8"/>